<organism evidence="1">
    <name type="scientific">Vibrio chaetopteri</name>
    <dbReference type="NCBI Taxonomy" id="3016528"/>
    <lineage>
        <taxon>Bacteria</taxon>
        <taxon>Pseudomonadati</taxon>
        <taxon>Pseudomonadota</taxon>
        <taxon>Gammaproteobacteria</taxon>
        <taxon>Vibrionales</taxon>
        <taxon>Vibrionaceae</taxon>
        <taxon>Vibrio</taxon>
    </lineage>
</organism>
<gene>
    <name evidence="1" type="ORF">PG915_24245</name>
</gene>
<name>A0AAU8BTF0_9VIBR</name>
<evidence type="ECO:0000313" key="1">
    <source>
        <dbReference type="EMBL" id="XCD19272.1"/>
    </source>
</evidence>
<protein>
    <submittedName>
        <fullName evidence="1">Uncharacterized protein</fullName>
    </submittedName>
</protein>
<dbReference type="KEGG" id="vck:PG915_24245"/>
<sequence>MFKGYQILREALTDRELDSIMRYLAIMKNMGALKGNADGHSAHMYYSIPYFEALLSSFALTVSEAVGEEVYPCYSFLWNYKKGHEVPKHRDRDAVDYIVSFNINNKGEDDWPIYIEGERVDLRNKEALILDGKALVHWREACPYPNRLQLVLCYTRRKCFRFDKRQHLGFDPMPEVVTAPFTLNLSIDDTVITEMANDEV</sequence>
<geneLocation type="plasmid" evidence="1">
    <name>p1</name>
</geneLocation>
<proteinExistence type="predicted"/>
<dbReference type="RefSeq" id="WP_353500390.1">
    <property type="nucleotide sequence ID" value="NZ_CP115922.1"/>
</dbReference>
<keyword evidence="1" id="KW-0614">Plasmid</keyword>
<dbReference type="AlphaFoldDB" id="A0AAU8BTF0"/>
<dbReference type="EMBL" id="CP115922">
    <property type="protein sequence ID" value="XCD19272.1"/>
    <property type="molecule type" value="Genomic_DNA"/>
</dbReference>
<accession>A0AAU8BTF0</accession>
<reference evidence="1" key="1">
    <citation type="submission" date="2023-01" db="EMBL/GenBank/DDBJ databases">
        <title>Vibrio sp. CB1-14 genome sequencing.</title>
        <authorList>
            <person name="Otstavnykh N."/>
            <person name="Isaeva M."/>
            <person name="Meleshko D."/>
        </authorList>
    </citation>
    <scope>NUCLEOTIDE SEQUENCE</scope>
    <source>
        <strain evidence="1">CB1-14</strain>
        <plasmid evidence="1">p1</plasmid>
    </source>
</reference>